<reference evidence="2" key="1">
    <citation type="journal article" date="2020" name="Nature">
        <title>Giant virus diversity and host interactions through global metagenomics.</title>
        <authorList>
            <person name="Schulz F."/>
            <person name="Roux S."/>
            <person name="Paez-Espino D."/>
            <person name="Jungbluth S."/>
            <person name="Walsh D.A."/>
            <person name="Denef V.J."/>
            <person name="McMahon K.D."/>
            <person name="Konstantinidis K.T."/>
            <person name="Eloe-Fadrosh E.A."/>
            <person name="Kyrpides N.C."/>
            <person name="Woyke T."/>
        </authorList>
    </citation>
    <scope>NUCLEOTIDE SEQUENCE</scope>
    <source>
        <strain evidence="2">GVMAG-M-3300021185-45</strain>
    </source>
</reference>
<evidence type="ECO:0000259" key="1">
    <source>
        <dbReference type="Pfam" id="PF19065"/>
    </source>
</evidence>
<dbReference type="InterPro" id="IPR043916">
    <property type="entry name" value="P8_CR"/>
</dbReference>
<proteinExistence type="predicted"/>
<dbReference type="Pfam" id="PF19065">
    <property type="entry name" value="P8_CR"/>
    <property type="match status" value="1"/>
</dbReference>
<sequence length="165" mass="18971">MNCSSTNGRINIAGPNMDQFQLYDKIPTNNESSTFHDAMIGNMTESNLSRAFFSKENIQIVQNGVRAGVYKMSNGEYVIDNQNCDTLKVIMRSVFLQSSTNQPNNIMQQIQALNDLVIEYCVKHIYSEARSYIIYKKDVSTMYTPIDRPTQPDYDNKTLELKPWF</sequence>
<dbReference type="AlphaFoldDB" id="A0A6C0CLI3"/>
<feature type="domain" description="Minor capsid protein P8 central region" evidence="1">
    <location>
        <begin position="43"/>
        <end position="163"/>
    </location>
</feature>
<protein>
    <recommendedName>
        <fullName evidence="1">Minor capsid protein P8 central region domain-containing protein</fullName>
    </recommendedName>
</protein>
<dbReference type="EMBL" id="MN739426">
    <property type="protein sequence ID" value="QHT04335.1"/>
    <property type="molecule type" value="Genomic_DNA"/>
</dbReference>
<evidence type="ECO:0000313" key="2">
    <source>
        <dbReference type="EMBL" id="QHT04335.1"/>
    </source>
</evidence>
<accession>A0A6C0CLI3</accession>
<organism evidence="2">
    <name type="scientific">viral metagenome</name>
    <dbReference type="NCBI Taxonomy" id="1070528"/>
    <lineage>
        <taxon>unclassified sequences</taxon>
        <taxon>metagenomes</taxon>
        <taxon>organismal metagenomes</taxon>
    </lineage>
</organism>
<name>A0A6C0CLI3_9ZZZZ</name>